<dbReference type="GO" id="GO:0005886">
    <property type="term" value="C:plasma membrane"/>
    <property type="evidence" value="ECO:0007669"/>
    <property type="project" value="UniProtKB-SubCell"/>
</dbReference>
<gene>
    <name evidence="9" type="ORF">F0L68_37650</name>
</gene>
<dbReference type="EMBL" id="VUOB01000083">
    <property type="protein sequence ID" value="KAA2251349.1"/>
    <property type="molecule type" value="Genomic_DNA"/>
</dbReference>
<feature type="non-terminal residue" evidence="9">
    <location>
        <position position="449"/>
    </location>
</feature>
<keyword evidence="6 7" id="KW-0472">Membrane</keyword>
<comment type="caution">
    <text evidence="9">The sequence shown here is derived from an EMBL/GenBank/DDBJ whole genome shotgun (WGS) entry which is preliminary data.</text>
</comment>
<evidence type="ECO:0000313" key="10">
    <source>
        <dbReference type="Proteomes" id="UP000323454"/>
    </source>
</evidence>
<keyword evidence="3" id="KW-1003">Cell membrane</keyword>
<keyword evidence="10" id="KW-1185">Reference proteome</keyword>
<name>A0A5B2WLK7_9PSEU</name>
<evidence type="ECO:0000256" key="6">
    <source>
        <dbReference type="ARBA" id="ARBA00023136"/>
    </source>
</evidence>
<dbReference type="Gene3D" id="1.20.1640.10">
    <property type="entry name" value="Multidrug efflux transporter AcrB transmembrane domain"/>
    <property type="match status" value="1"/>
</dbReference>
<evidence type="ECO:0000256" key="3">
    <source>
        <dbReference type="ARBA" id="ARBA00022475"/>
    </source>
</evidence>
<evidence type="ECO:0000256" key="2">
    <source>
        <dbReference type="ARBA" id="ARBA00010157"/>
    </source>
</evidence>
<feature type="domain" description="Membrane transport protein MMPL" evidence="8">
    <location>
        <begin position="53"/>
        <end position="367"/>
    </location>
</feature>
<dbReference type="OrthoDB" id="7051771at2"/>
<sequence>MFAKWGSLAYRRRWVVLIAVVLLSVLGGVWGVGVFDRLSQGGYESPTSEAFRADEIAKQALGRQGGDIVVVYTVPGGGTVDDLALRDKVNKQLHALPTDAVSKVVSYWDTALPQFADAQKHRGIAAVTLASDNSNQQLKQYDEIADRLQIDGLTAQIGGLVPTQKAISAMSASDLSRAEVVSMPLVLLLLIVIFGGLVAASLPVLVGGLSILASLGVLHAISLGTDVNSFAVNVASLLGLGLAIDYGLFTVGRFREELAAGRDPAEAVRRTVSTAGRTVAFSATLLVVALAGLLLFPQGFLKSLSYGGMSAVAIAAIVSLTLLPALLGILGHRVDKLGMPWRRRKAARGEEGGGWRKVATRVMRRPVLFAVPIVAVLLALGAPFLGVKFGQVDQKVLPEGNSARVAADLVAHDFPGLSGTGVKVVVQGDNGAAPDKAAVGLLANQISAV</sequence>
<dbReference type="PANTHER" id="PTHR33406">
    <property type="entry name" value="MEMBRANE PROTEIN MJ1562-RELATED"/>
    <property type="match status" value="1"/>
</dbReference>
<feature type="transmembrane region" description="Helical" evidence="7">
    <location>
        <begin position="204"/>
        <end position="224"/>
    </location>
</feature>
<evidence type="ECO:0000256" key="4">
    <source>
        <dbReference type="ARBA" id="ARBA00022692"/>
    </source>
</evidence>
<dbReference type="InterPro" id="IPR004869">
    <property type="entry name" value="MMPL_dom"/>
</dbReference>
<feature type="transmembrane region" description="Helical" evidence="7">
    <location>
        <begin position="230"/>
        <end position="249"/>
    </location>
</feature>
<dbReference type="RefSeq" id="WP_149854691.1">
    <property type="nucleotide sequence ID" value="NZ_VUOB01000083.1"/>
</dbReference>
<evidence type="ECO:0000313" key="9">
    <source>
        <dbReference type="EMBL" id="KAA2251349.1"/>
    </source>
</evidence>
<dbReference type="Proteomes" id="UP000323454">
    <property type="component" value="Unassembled WGS sequence"/>
</dbReference>
<dbReference type="PANTHER" id="PTHR33406:SF11">
    <property type="entry name" value="MEMBRANE PROTEIN SCO6666-RELATED"/>
    <property type="match status" value="1"/>
</dbReference>
<dbReference type="SUPFAM" id="SSF82866">
    <property type="entry name" value="Multidrug efflux transporter AcrB transmembrane domain"/>
    <property type="match status" value="1"/>
</dbReference>
<evidence type="ECO:0000259" key="8">
    <source>
        <dbReference type="Pfam" id="PF03176"/>
    </source>
</evidence>
<comment type="similarity">
    <text evidence="2">Belongs to the resistance-nodulation-cell division (RND) (TC 2.A.6) family. MmpL subfamily.</text>
</comment>
<dbReference type="AlphaFoldDB" id="A0A5B2WLK7"/>
<feature type="transmembrane region" description="Helical" evidence="7">
    <location>
        <begin position="306"/>
        <end position="330"/>
    </location>
</feature>
<evidence type="ECO:0000256" key="1">
    <source>
        <dbReference type="ARBA" id="ARBA00004651"/>
    </source>
</evidence>
<accession>A0A5B2WLK7</accession>
<protein>
    <submittedName>
        <fullName evidence="9">MMPL family transporter</fullName>
    </submittedName>
</protein>
<feature type="transmembrane region" description="Helical" evidence="7">
    <location>
        <begin position="366"/>
        <end position="385"/>
    </location>
</feature>
<comment type="subcellular location">
    <subcellularLocation>
        <location evidence="1">Cell membrane</location>
        <topology evidence="1">Multi-pass membrane protein</topology>
    </subcellularLocation>
</comment>
<dbReference type="Pfam" id="PF03176">
    <property type="entry name" value="MMPL"/>
    <property type="match status" value="1"/>
</dbReference>
<proteinExistence type="inferred from homology"/>
<evidence type="ECO:0000256" key="7">
    <source>
        <dbReference type="SAM" id="Phobius"/>
    </source>
</evidence>
<feature type="transmembrane region" description="Helical" evidence="7">
    <location>
        <begin position="180"/>
        <end position="199"/>
    </location>
</feature>
<dbReference type="InterPro" id="IPR050545">
    <property type="entry name" value="Mycobact_MmpL"/>
</dbReference>
<organism evidence="9 10">
    <name type="scientific">Solihabitans fulvus</name>
    <dbReference type="NCBI Taxonomy" id="1892852"/>
    <lineage>
        <taxon>Bacteria</taxon>
        <taxon>Bacillati</taxon>
        <taxon>Actinomycetota</taxon>
        <taxon>Actinomycetes</taxon>
        <taxon>Pseudonocardiales</taxon>
        <taxon>Pseudonocardiaceae</taxon>
        <taxon>Solihabitans</taxon>
    </lineage>
</organism>
<keyword evidence="5 7" id="KW-1133">Transmembrane helix</keyword>
<feature type="transmembrane region" description="Helical" evidence="7">
    <location>
        <begin position="279"/>
        <end position="300"/>
    </location>
</feature>
<evidence type="ECO:0000256" key="5">
    <source>
        <dbReference type="ARBA" id="ARBA00022989"/>
    </source>
</evidence>
<keyword evidence="4 7" id="KW-0812">Transmembrane</keyword>
<reference evidence="9 10" key="2">
    <citation type="submission" date="2019-09" db="EMBL/GenBank/DDBJ databases">
        <authorList>
            <person name="Jin C."/>
        </authorList>
    </citation>
    <scope>NUCLEOTIDE SEQUENCE [LARGE SCALE GENOMIC DNA]</scope>
    <source>
        <strain evidence="9 10">AN110305</strain>
    </source>
</reference>
<reference evidence="9 10" key="1">
    <citation type="submission" date="2019-09" db="EMBL/GenBank/DDBJ databases">
        <title>Goodfellowia gen. nov., a new genus of the Pseudonocardineae related to Actinoalloteichus, containing Goodfellowia coeruleoviolacea gen. nov., comb. nov. gen. nov., comb. nov.</title>
        <authorList>
            <person name="Labeda D."/>
        </authorList>
    </citation>
    <scope>NUCLEOTIDE SEQUENCE [LARGE SCALE GENOMIC DNA]</scope>
    <source>
        <strain evidence="9 10">AN110305</strain>
    </source>
</reference>